<gene>
    <name evidence="2" type="ORF">BST46_29770</name>
</gene>
<dbReference type="SUPFAM" id="SSF51735">
    <property type="entry name" value="NAD(P)-binding Rossmann-fold domains"/>
    <property type="match status" value="1"/>
</dbReference>
<evidence type="ECO:0000256" key="1">
    <source>
        <dbReference type="SAM" id="MobiDB-lite"/>
    </source>
</evidence>
<accession>A0ABX3TCH5</accession>
<name>A0ABX3TCH5_9MYCO</name>
<evidence type="ECO:0000313" key="2">
    <source>
        <dbReference type="EMBL" id="ORB76496.1"/>
    </source>
</evidence>
<evidence type="ECO:0000313" key="3">
    <source>
        <dbReference type="Proteomes" id="UP000192847"/>
    </source>
</evidence>
<keyword evidence="3" id="KW-1185">Reference proteome</keyword>
<reference evidence="2 3" key="1">
    <citation type="submission" date="2017-02" db="EMBL/GenBank/DDBJ databases">
        <title>The new phylogeny of genus Mycobacterium.</title>
        <authorList>
            <person name="Tortoli E."/>
            <person name="Trovato A."/>
            <person name="Cirillo D.M."/>
        </authorList>
    </citation>
    <scope>NUCLEOTIDE SEQUENCE [LARGE SCALE GENOMIC DNA]</scope>
    <source>
        <strain evidence="2 3">CCUG 56329</strain>
    </source>
</reference>
<feature type="non-terminal residue" evidence="2">
    <location>
        <position position="48"/>
    </location>
</feature>
<organism evidence="2 3">
    <name type="scientific">Mycobacterium timonense</name>
    <dbReference type="NCBI Taxonomy" id="701043"/>
    <lineage>
        <taxon>Bacteria</taxon>
        <taxon>Bacillati</taxon>
        <taxon>Actinomycetota</taxon>
        <taxon>Actinomycetes</taxon>
        <taxon>Mycobacteriales</taxon>
        <taxon>Mycobacteriaceae</taxon>
        <taxon>Mycobacterium</taxon>
        <taxon>Mycobacterium avium complex (MAC)</taxon>
    </lineage>
</organism>
<comment type="caution">
    <text evidence="2">The sequence shown here is derived from an EMBL/GenBank/DDBJ whole genome shotgun (WGS) entry which is preliminary data.</text>
</comment>
<proteinExistence type="predicted"/>
<sequence>MTSDSIGPLNDDRPQNGGIEGVECGSIGAGTIAQDVARHLVAAGHRVV</sequence>
<dbReference type="Proteomes" id="UP000192847">
    <property type="component" value="Unassembled WGS sequence"/>
</dbReference>
<feature type="region of interest" description="Disordered" evidence="1">
    <location>
        <begin position="1"/>
        <end position="22"/>
    </location>
</feature>
<dbReference type="InterPro" id="IPR036291">
    <property type="entry name" value="NAD(P)-bd_dom_sf"/>
</dbReference>
<protein>
    <submittedName>
        <fullName evidence="2">NADP oxidoreductase</fullName>
    </submittedName>
</protein>
<dbReference type="EMBL" id="MVIL01000751">
    <property type="protein sequence ID" value="ORB76496.1"/>
    <property type="molecule type" value="Genomic_DNA"/>
</dbReference>